<dbReference type="Gene3D" id="3.90.550.10">
    <property type="entry name" value="Spore Coat Polysaccharide Biosynthesis Protein SpsA, Chain A"/>
    <property type="match status" value="1"/>
</dbReference>
<keyword evidence="3" id="KW-1185">Reference proteome</keyword>
<organism evidence="2 3">
    <name type="scientific">Methylobacterium adhaesivum</name>
    <dbReference type="NCBI Taxonomy" id="333297"/>
    <lineage>
        <taxon>Bacteria</taxon>
        <taxon>Pseudomonadati</taxon>
        <taxon>Pseudomonadota</taxon>
        <taxon>Alphaproteobacteria</taxon>
        <taxon>Hyphomicrobiales</taxon>
        <taxon>Methylobacteriaceae</taxon>
        <taxon>Methylobacterium</taxon>
    </lineage>
</organism>
<proteinExistence type="predicted"/>
<feature type="region of interest" description="Disordered" evidence="1">
    <location>
        <begin position="1"/>
        <end position="20"/>
    </location>
</feature>
<dbReference type="Pfam" id="PF01501">
    <property type="entry name" value="Glyco_transf_8"/>
    <property type="match status" value="1"/>
</dbReference>
<protein>
    <submittedName>
        <fullName evidence="2">Glycosyltransferase</fullName>
    </submittedName>
</protein>
<dbReference type="EMBL" id="JAUFPX010000017">
    <property type="protein sequence ID" value="MDN3592258.1"/>
    <property type="molecule type" value="Genomic_DNA"/>
</dbReference>
<evidence type="ECO:0000313" key="3">
    <source>
        <dbReference type="Proteomes" id="UP001224644"/>
    </source>
</evidence>
<accession>A0ABT8BKE5</accession>
<evidence type="ECO:0000256" key="1">
    <source>
        <dbReference type="SAM" id="MobiDB-lite"/>
    </source>
</evidence>
<dbReference type="RefSeq" id="WP_238226706.1">
    <property type="nucleotide sequence ID" value="NZ_BPQD01000020.1"/>
</dbReference>
<reference evidence="3" key="1">
    <citation type="journal article" date="2019" name="Int. J. Syst. Evol. Microbiol.">
        <title>The Global Catalogue of Microorganisms (GCM) 10K type strain sequencing project: providing services to taxonomists for standard genome sequencing and annotation.</title>
        <authorList>
            <consortium name="The Broad Institute Genomics Platform"/>
            <consortium name="The Broad Institute Genome Sequencing Center for Infectious Disease"/>
            <person name="Wu L."/>
            <person name="Ma J."/>
        </authorList>
    </citation>
    <scope>NUCLEOTIDE SEQUENCE [LARGE SCALE GENOMIC DNA]</scope>
    <source>
        <strain evidence="3">CECT 7069</strain>
    </source>
</reference>
<name>A0ABT8BKE5_9HYPH</name>
<dbReference type="SUPFAM" id="SSF53448">
    <property type="entry name" value="Nucleotide-diphospho-sugar transferases"/>
    <property type="match status" value="1"/>
</dbReference>
<dbReference type="InterPro" id="IPR029044">
    <property type="entry name" value="Nucleotide-diphossugar_trans"/>
</dbReference>
<sequence length="335" mass="37628">MTLDNAPYPDPSSSNDSVSAGRRPVRACCYTIDEGYLLPTLLSAFQLRRDLPTGIADVVILCFGSPSGATRAAMELCAAEGVRFRLLPRSVLDGNPMICARFFLFPLLGGEYTDLLYIDGDTQIIGSLEPLLTYPLAEGRVLAAPDPMAVMIASADGPWPARRAYFRQVGIPDDAQERYFNSGVMRFGLSDWDAVSRECLDLCRRKGDGFAFRDQDALNLVVGDRRDPVSFRWNFPPFFLNFGAEQTIRPRLYHFMSNPRPWQGPFRPWGGAWHAPYAPLAARHPDLARTMRPLRAARYCRYVVQQRVKQFRESRIWGAPGVRARIDAMEARASV</sequence>
<dbReference type="Proteomes" id="UP001224644">
    <property type="component" value="Unassembled WGS sequence"/>
</dbReference>
<comment type="caution">
    <text evidence="2">The sequence shown here is derived from an EMBL/GenBank/DDBJ whole genome shotgun (WGS) entry which is preliminary data.</text>
</comment>
<evidence type="ECO:0000313" key="2">
    <source>
        <dbReference type="EMBL" id="MDN3592258.1"/>
    </source>
</evidence>
<dbReference type="InterPro" id="IPR002495">
    <property type="entry name" value="Glyco_trans_8"/>
</dbReference>
<gene>
    <name evidence="2" type="ORF">QWZ12_16820</name>
</gene>